<evidence type="ECO:0000256" key="6">
    <source>
        <dbReference type="ARBA" id="ARBA00022527"/>
    </source>
</evidence>
<evidence type="ECO:0000259" key="21">
    <source>
        <dbReference type="PROSITE" id="PS50011"/>
    </source>
</evidence>
<feature type="transmembrane region" description="Helical" evidence="20">
    <location>
        <begin position="510"/>
        <end position="535"/>
    </location>
</feature>
<dbReference type="InterPro" id="IPR011009">
    <property type="entry name" value="Kinase-like_dom_sf"/>
</dbReference>
<dbReference type="PANTHER" id="PTHR27000">
    <property type="entry name" value="LEUCINE-RICH REPEAT RECEPTOR-LIKE PROTEIN KINASE FAMILY PROTEIN-RELATED"/>
    <property type="match status" value="1"/>
</dbReference>
<dbReference type="PROSITE" id="PS00108">
    <property type="entry name" value="PROTEIN_KINASE_ST"/>
    <property type="match status" value="1"/>
</dbReference>
<dbReference type="EC" id="2.7.11.1" evidence="4"/>
<dbReference type="InterPro" id="IPR008271">
    <property type="entry name" value="Ser/Thr_kinase_AS"/>
</dbReference>
<keyword evidence="15 20" id="KW-1133">Transmembrane helix</keyword>
<evidence type="ECO:0000256" key="20">
    <source>
        <dbReference type="SAM" id="Phobius"/>
    </source>
</evidence>
<dbReference type="Pfam" id="PF00560">
    <property type="entry name" value="LRR_1"/>
    <property type="match status" value="1"/>
</dbReference>
<evidence type="ECO:0000256" key="5">
    <source>
        <dbReference type="ARBA" id="ARBA00022475"/>
    </source>
</evidence>
<dbReference type="PROSITE" id="PS50011">
    <property type="entry name" value="PROTEIN_KINASE_DOM"/>
    <property type="match status" value="1"/>
</dbReference>
<feature type="binding site" evidence="19">
    <location>
        <position position="597"/>
    </location>
    <ligand>
        <name>ATP</name>
        <dbReference type="ChEBI" id="CHEBI:30616"/>
    </ligand>
</feature>
<dbReference type="KEGG" id="qsa:O6P43_020218"/>
<dbReference type="InterPro" id="IPR000719">
    <property type="entry name" value="Prot_kinase_dom"/>
</dbReference>
<keyword evidence="12 19" id="KW-0547">Nucleotide-binding</keyword>
<keyword evidence="5" id="KW-1003">Cell membrane</keyword>
<evidence type="ECO:0000256" key="14">
    <source>
        <dbReference type="ARBA" id="ARBA00022840"/>
    </source>
</evidence>
<evidence type="ECO:0000256" key="12">
    <source>
        <dbReference type="ARBA" id="ARBA00022741"/>
    </source>
</evidence>
<evidence type="ECO:0000256" key="11">
    <source>
        <dbReference type="ARBA" id="ARBA00022737"/>
    </source>
</evidence>
<evidence type="ECO:0000256" key="17">
    <source>
        <dbReference type="ARBA" id="ARBA00023170"/>
    </source>
</evidence>
<dbReference type="EMBL" id="JARAOO010000008">
    <property type="protein sequence ID" value="KAJ7959674.1"/>
    <property type="molecule type" value="Genomic_DNA"/>
</dbReference>
<keyword evidence="8" id="KW-0808">Transferase</keyword>
<dbReference type="SMART" id="SM00369">
    <property type="entry name" value="LRR_TYP"/>
    <property type="match status" value="6"/>
</dbReference>
<dbReference type="InterPro" id="IPR003591">
    <property type="entry name" value="Leu-rich_rpt_typical-subtyp"/>
</dbReference>
<keyword evidence="23" id="KW-1185">Reference proteome</keyword>
<dbReference type="SMART" id="SM00220">
    <property type="entry name" value="S_TKc"/>
    <property type="match status" value="1"/>
</dbReference>
<dbReference type="GO" id="GO:0004674">
    <property type="term" value="F:protein serine/threonine kinase activity"/>
    <property type="evidence" value="ECO:0007669"/>
    <property type="project" value="UniProtKB-KW"/>
</dbReference>
<dbReference type="FunFam" id="3.30.200.20:FF:000432">
    <property type="entry name" value="LRR receptor-like serine/threonine-protein kinase EFR"/>
    <property type="match status" value="1"/>
</dbReference>
<proteinExistence type="inferred from homology"/>
<dbReference type="AlphaFoldDB" id="A0AAD7LK80"/>
<keyword evidence="18" id="KW-0325">Glycoprotein</keyword>
<dbReference type="InterPro" id="IPR032675">
    <property type="entry name" value="LRR_dom_sf"/>
</dbReference>
<feature type="transmembrane region" description="Helical" evidence="20">
    <location>
        <begin position="6"/>
        <end position="26"/>
    </location>
</feature>
<dbReference type="PROSITE" id="PS51450">
    <property type="entry name" value="LRR"/>
    <property type="match status" value="1"/>
</dbReference>
<comment type="similarity">
    <text evidence="3">Belongs to the protein kinase superfamily. Ser/Thr protein kinase family.</text>
</comment>
<dbReference type="FunFam" id="3.80.10.10:FF:000565">
    <property type="entry name" value="Leucine-rich repeat receptor-like kinase protein FLORAL ORGAN NUMBER1"/>
    <property type="match status" value="1"/>
</dbReference>
<keyword evidence="16 20" id="KW-0472">Membrane</keyword>
<dbReference type="Gene3D" id="1.10.510.10">
    <property type="entry name" value="Transferase(Phosphotransferase) domain 1"/>
    <property type="match status" value="1"/>
</dbReference>
<keyword evidence="7" id="KW-0433">Leucine-rich repeat</keyword>
<dbReference type="FunFam" id="3.80.10.10:FF:000288">
    <property type="entry name" value="LRR receptor-like serine/threonine-protein kinase EFR"/>
    <property type="match status" value="1"/>
</dbReference>
<keyword evidence="17 22" id="KW-0675">Receptor</keyword>
<comment type="subcellular location">
    <subcellularLocation>
        <location evidence="1">Cell membrane</location>
        <topology evidence="1">Single-pass membrane protein</topology>
    </subcellularLocation>
    <subcellularLocation>
        <location evidence="2">Membrane</location>
        <topology evidence="2">Single-pass type I membrane protein</topology>
    </subcellularLocation>
</comment>
<dbReference type="SMART" id="SM00365">
    <property type="entry name" value="LRR_SD22"/>
    <property type="match status" value="4"/>
</dbReference>
<comment type="caution">
    <text evidence="22">The sequence shown here is derived from an EMBL/GenBank/DDBJ whole genome shotgun (WGS) entry which is preliminary data.</text>
</comment>
<dbReference type="GO" id="GO:0005886">
    <property type="term" value="C:plasma membrane"/>
    <property type="evidence" value="ECO:0007669"/>
    <property type="project" value="UniProtKB-SubCell"/>
</dbReference>
<evidence type="ECO:0000256" key="10">
    <source>
        <dbReference type="ARBA" id="ARBA00022729"/>
    </source>
</evidence>
<keyword evidence="11" id="KW-0677">Repeat</keyword>
<sequence length="768" mass="85910">KSYKLLLFSLAYKLFSVGYIFMSPYTMKFHNSLLCARWTTYLQFQGILLFFINLAWLLHPVYTSTAPTNETDHLALLKFKESIHTDPHGISTSWNHSNHFCNWVGITCGLRHQRVISINLQGYELGGSISPYIGNLSFVRNFILQNNSFYGHIPQEVGRLFRLRNLLLRNNTLGGEIPVNLTKCSKLEIISIDGNKLIGGIPKEIGSLNNLERLYFRNNKLTGGIPHSIGNLSSLRAFDVADNSMVGSIPNEIGDLKSLLLFVFEDNKFSGTIPTSLGKLQDLQLLSLSQNGLSGHLPSFIGNLTRLNMLFVGQNKFEGSIPSTIENCHYFQILDTSQNNLSGAIPKQVIGLSTISLLLNLSRNSFIGNLPVEVGKLKNINSLDLSQNNLSGEIPTTIGDCSSLEYLYLQGNFFQGHMPSSLASLKGLQYLDLSRNNLSGEIPKDLAKLPSVFYLNLSFNNLVGEVPVEGIFKNSNAIFVSGNSLLCRGVHEFSLPACPARHMKKGKRRLFKLTIVIVLVALSLILLLCFIAIVWRRKSKRKSSSTQPTIDQLPKISYGRLHQSTDGFSLNKLIGSGSFGSVYKGVLAEEEREIAVKVLNLHKKGASKSFIAECNALRNIRHRNLIKILTCCSSLDYNGNEFKALVFDFMEKGSLEQWLHPGVDCKNEWPRLSLLERLNIAIDVASALHYLHEQCEQPIVHCDLKPSNVLLDNDMVAHVTDFGLARLLFVTIDIPQKQSSTQELKGSIGKKKKKRKRNIYLYICIYII</sequence>
<evidence type="ECO:0000256" key="1">
    <source>
        <dbReference type="ARBA" id="ARBA00004162"/>
    </source>
</evidence>
<evidence type="ECO:0000256" key="16">
    <source>
        <dbReference type="ARBA" id="ARBA00023136"/>
    </source>
</evidence>
<gene>
    <name evidence="22" type="ORF">O6P43_020218</name>
</gene>
<evidence type="ECO:0000256" key="7">
    <source>
        <dbReference type="ARBA" id="ARBA00022614"/>
    </source>
</evidence>
<keyword evidence="13" id="KW-0418">Kinase</keyword>
<feature type="domain" description="Protein kinase" evidence="21">
    <location>
        <begin position="568"/>
        <end position="768"/>
    </location>
</feature>
<evidence type="ECO:0000313" key="22">
    <source>
        <dbReference type="EMBL" id="KAJ7959674.1"/>
    </source>
</evidence>
<protein>
    <recommendedName>
        <fullName evidence="4">non-specific serine/threonine protein kinase</fullName>
        <ecNumber evidence="4">2.7.11.1</ecNumber>
    </recommendedName>
</protein>
<evidence type="ECO:0000256" key="9">
    <source>
        <dbReference type="ARBA" id="ARBA00022692"/>
    </source>
</evidence>
<keyword evidence="9 20" id="KW-0812">Transmembrane</keyword>
<dbReference type="InterPro" id="IPR001611">
    <property type="entry name" value="Leu-rich_rpt"/>
</dbReference>
<reference evidence="22" key="1">
    <citation type="journal article" date="2023" name="Science">
        <title>Elucidation of the pathway for biosynthesis of saponin adjuvants from the soapbark tree.</title>
        <authorList>
            <person name="Reed J."/>
            <person name="Orme A."/>
            <person name="El-Demerdash A."/>
            <person name="Owen C."/>
            <person name="Martin L.B.B."/>
            <person name="Misra R.C."/>
            <person name="Kikuchi S."/>
            <person name="Rejzek M."/>
            <person name="Martin A.C."/>
            <person name="Harkess A."/>
            <person name="Leebens-Mack J."/>
            <person name="Louveau T."/>
            <person name="Stephenson M.J."/>
            <person name="Osbourn A."/>
        </authorList>
    </citation>
    <scope>NUCLEOTIDE SEQUENCE</scope>
    <source>
        <strain evidence="22">S10</strain>
    </source>
</reference>
<evidence type="ECO:0000256" key="2">
    <source>
        <dbReference type="ARBA" id="ARBA00004479"/>
    </source>
</evidence>
<evidence type="ECO:0000256" key="15">
    <source>
        <dbReference type="ARBA" id="ARBA00022989"/>
    </source>
</evidence>
<evidence type="ECO:0000256" key="19">
    <source>
        <dbReference type="PROSITE-ProRule" id="PRU10141"/>
    </source>
</evidence>
<evidence type="ECO:0000256" key="3">
    <source>
        <dbReference type="ARBA" id="ARBA00008684"/>
    </source>
</evidence>
<organism evidence="22 23">
    <name type="scientific">Quillaja saponaria</name>
    <name type="common">Soap bark tree</name>
    <dbReference type="NCBI Taxonomy" id="32244"/>
    <lineage>
        <taxon>Eukaryota</taxon>
        <taxon>Viridiplantae</taxon>
        <taxon>Streptophyta</taxon>
        <taxon>Embryophyta</taxon>
        <taxon>Tracheophyta</taxon>
        <taxon>Spermatophyta</taxon>
        <taxon>Magnoliopsida</taxon>
        <taxon>eudicotyledons</taxon>
        <taxon>Gunneridae</taxon>
        <taxon>Pentapetalae</taxon>
        <taxon>rosids</taxon>
        <taxon>fabids</taxon>
        <taxon>Fabales</taxon>
        <taxon>Quillajaceae</taxon>
        <taxon>Quillaja</taxon>
    </lineage>
</organism>
<dbReference type="InterPro" id="IPR013210">
    <property type="entry name" value="LRR_N_plant-typ"/>
</dbReference>
<dbReference type="Pfam" id="PF08263">
    <property type="entry name" value="LRRNT_2"/>
    <property type="match status" value="1"/>
</dbReference>
<dbReference type="PANTHER" id="PTHR27000:SF777">
    <property type="entry name" value="PROTEIN KINASE DOMAIN-CONTAINING PROTEIN"/>
    <property type="match status" value="1"/>
</dbReference>
<dbReference type="PROSITE" id="PS00107">
    <property type="entry name" value="PROTEIN_KINASE_ATP"/>
    <property type="match status" value="1"/>
</dbReference>
<feature type="transmembrane region" description="Helical" evidence="20">
    <location>
        <begin position="38"/>
        <end position="58"/>
    </location>
</feature>
<dbReference type="Proteomes" id="UP001163823">
    <property type="component" value="Chromosome 8"/>
</dbReference>
<name>A0AAD7LK80_QUISA</name>
<dbReference type="Pfam" id="PF13855">
    <property type="entry name" value="LRR_8"/>
    <property type="match status" value="3"/>
</dbReference>
<dbReference type="SUPFAM" id="SSF56112">
    <property type="entry name" value="Protein kinase-like (PK-like)"/>
    <property type="match status" value="1"/>
</dbReference>
<evidence type="ECO:0000313" key="23">
    <source>
        <dbReference type="Proteomes" id="UP001163823"/>
    </source>
</evidence>
<dbReference type="Pfam" id="PF00069">
    <property type="entry name" value="Pkinase"/>
    <property type="match status" value="1"/>
</dbReference>
<evidence type="ECO:0000256" key="8">
    <source>
        <dbReference type="ARBA" id="ARBA00022679"/>
    </source>
</evidence>
<evidence type="ECO:0000256" key="4">
    <source>
        <dbReference type="ARBA" id="ARBA00012513"/>
    </source>
</evidence>
<dbReference type="GO" id="GO:0005524">
    <property type="term" value="F:ATP binding"/>
    <property type="evidence" value="ECO:0007669"/>
    <property type="project" value="UniProtKB-UniRule"/>
</dbReference>
<feature type="non-terminal residue" evidence="22">
    <location>
        <position position="1"/>
    </location>
</feature>
<accession>A0AAD7LK80</accession>
<keyword evidence="6" id="KW-0723">Serine/threonine-protein kinase</keyword>
<keyword evidence="14 19" id="KW-0067">ATP-binding</keyword>
<keyword evidence="10" id="KW-0732">Signal</keyword>
<dbReference type="InterPro" id="IPR017441">
    <property type="entry name" value="Protein_kinase_ATP_BS"/>
</dbReference>
<dbReference type="SUPFAM" id="SSF52047">
    <property type="entry name" value="RNI-like"/>
    <property type="match status" value="1"/>
</dbReference>
<evidence type="ECO:0000256" key="18">
    <source>
        <dbReference type="ARBA" id="ARBA00023180"/>
    </source>
</evidence>
<dbReference type="Gene3D" id="3.80.10.10">
    <property type="entry name" value="Ribonuclease Inhibitor"/>
    <property type="match status" value="3"/>
</dbReference>
<dbReference type="PRINTS" id="PR00019">
    <property type="entry name" value="LEURICHRPT"/>
</dbReference>
<evidence type="ECO:0000256" key="13">
    <source>
        <dbReference type="ARBA" id="ARBA00022777"/>
    </source>
</evidence>